<dbReference type="PATRIC" id="fig|226900.8.peg.3092"/>
<dbReference type="HOGENOM" id="CLU_174556_0_0_9"/>
<name>Q813G1_BACCR</name>
<dbReference type="Proteomes" id="UP000001417">
    <property type="component" value="Chromosome"/>
</dbReference>
<dbReference type="EMBL" id="AE016877">
    <property type="protein sequence ID" value="AAP09963.1"/>
    <property type="molecule type" value="Genomic_DNA"/>
</dbReference>
<organism evidence="1 2">
    <name type="scientific">Bacillus cereus (strain ATCC 14579 / DSM 31 / CCUG 7414 / JCM 2152 / NBRC 15305 / NCIMB 9373 / NCTC 2599 / NRRL B-3711)</name>
    <dbReference type="NCBI Taxonomy" id="226900"/>
    <lineage>
        <taxon>Bacteria</taxon>
        <taxon>Bacillati</taxon>
        <taxon>Bacillota</taxon>
        <taxon>Bacilli</taxon>
        <taxon>Bacillales</taxon>
        <taxon>Bacillaceae</taxon>
        <taxon>Bacillus</taxon>
        <taxon>Bacillus cereus group</taxon>
    </lineage>
</organism>
<reference evidence="1 2" key="1">
    <citation type="journal article" date="2003" name="Nature">
        <title>Genome sequence of Bacillus cereus and comparative analysis with Bacillus anthracis.</title>
        <authorList>
            <person name="Ivanova N."/>
            <person name="Sorokin A."/>
            <person name="Anderson I."/>
            <person name="Galleron N."/>
            <person name="Candelon B."/>
            <person name="Kapatral V."/>
            <person name="Bhattacharyya A."/>
            <person name="Reznik G."/>
            <person name="Mikhailova N."/>
            <person name="Lapidus A."/>
            <person name="Chu L."/>
            <person name="Mazur M."/>
            <person name="Goltsman E."/>
            <person name="Larsen N."/>
            <person name="D'Souza M."/>
            <person name="Walunas T."/>
            <person name="Grechkin Y."/>
            <person name="Pusch G."/>
            <person name="Haselkorn R."/>
            <person name="Fonstein M."/>
            <person name="Ehrlich S.D."/>
            <person name="Overbeek R."/>
            <person name="Kyrpides N."/>
        </authorList>
    </citation>
    <scope>NUCLEOTIDE SEQUENCE [LARGE SCALE GENOMIC DNA]</scope>
    <source>
        <strain evidence="2">ATCC 14579 / DSM 31 / CCUG 7414 / JCM 2152 / NBRC 15305 / NCIMB 9373 / NCTC 2599 / NRRL B-3711</strain>
    </source>
</reference>
<keyword evidence="2" id="KW-1185">Reference proteome</keyword>
<dbReference type="AlphaFoldDB" id="Q813G1"/>
<accession>Q813G1</accession>
<protein>
    <submittedName>
        <fullName evidence="1">Hypothetical Membrane Spanning Protein</fullName>
    </submittedName>
</protein>
<proteinExistence type="predicted"/>
<evidence type="ECO:0000313" key="1">
    <source>
        <dbReference type="EMBL" id="AAP09963.1"/>
    </source>
</evidence>
<sequence length="89" mass="10401">MVNKKRHMKVKLWSVRTLIILFFAISAITLSQGVVYVQDIVKERFFSKTKTISERNYDFTSIGENFDDSKIDEDEYEEVEDTGIRTKTG</sequence>
<gene>
    <name evidence="1" type="ordered locus">BC_3016</name>
</gene>
<dbReference type="KEGG" id="bce:BC3016"/>
<evidence type="ECO:0000313" key="2">
    <source>
        <dbReference type="Proteomes" id="UP000001417"/>
    </source>
</evidence>